<name>A0ACC2FJA2_DALPE</name>
<proteinExistence type="predicted"/>
<dbReference type="Proteomes" id="UP001157502">
    <property type="component" value="Chromosome 26"/>
</dbReference>
<organism evidence="1 2">
    <name type="scientific">Dallia pectoralis</name>
    <name type="common">Alaska blackfish</name>
    <dbReference type="NCBI Taxonomy" id="75939"/>
    <lineage>
        <taxon>Eukaryota</taxon>
        <taxon>Metazoa</taxon>
        <taxon>Chordata</taxon>
        <taxon>Craniata</taxon>
        <taxon>Vertebrata</taxon>
        <taxon>Euteleostomi</taxon>
        <taxon>Actinopterygii</taxon>
        <taxon>Neopterygii</taxon>
        <taxon>Teleostei</taxon>
        <taxon>Protacanthopterygii</taxon>
        <taxon>Esociformes</taxon>
        <taxon>Umbridae</taxon>
        <taxon>Dallia</taxon>
    </lineage>
</organism>
<comment type="caution">
    <text evidence="1">The sequence shown here is derived from an EMBL/GenBank/DDBJ whole genome shotgun (WGS) entry which is preliminary data.</text>
</comment>
<reference evidence="1" key="1">
    <citation type="submission" date="2021-05" db="EMBL/GenBank/DDBJ databases">
        <authorList>
            <person name="Pan Q."/>
            <person name="Jouanno E."/>
            <person name="Zahm M."/>
            <person name="Klopp C."/>
            <person name="Cabau C."/>
            <person name="Louis A."/>
            <person name="Berthelot C."/>
            <person name="Parey E."/>
            <person name="Roest Crollius H."/>
            <person name="Montfort J."/>
            <person name="Robinson-Rechavi M."/>
            <person name="Bouchez O."/>
            <person name="Lampietro C."/>
            <person name="Lopez Roques C."/>
            <person name="Donnadieu C."/>
            <person name="Postlethwait J."/>
            <person name="Bobe J."/>
            <person name="Dillon D."/>
            <person name="Chandos A."/>
            <person name="von Hippel F."/>
            <person name="Guiguen Y."/>
        </authorList>
    </citation>
    <scope>NUCLEOTIDE SEQUENCE</scope>
    <source>
        <strain evidence="1">YG-Jan2019</strain>
    </source>
</reference>
<protein>
    <submittedName>
        <fullName evidence="1">Uncharacterized protein</fullName>
    </submittedName>
</protein>
<evidence type="ECO:0000313" key="1">
    <source>
        <dbReference type="EMBL" id="KAJ7991461.1"/>
    </source>
</evidence>
<dbReference type="EMBL" id="CM055753">
    <property type="protein sequence ID" value="KAJ7991461.1"/>
    <property type="molecule type" value="Genomic_DNA"/>
</dbReference>
<accession>A0ACC2FJA2</accession>
<keyword evidence="2" id="KW-1185">Reference proteome</keyword>
<sequence>MVLICSYPRCVNRRKRRKLRMLSRTHPGVVSFHQFPIYEPSVLKLWLIALRLDINTPINVLKLRRVCSEHFSPDNFLLFGVDRVVLTSSAVPMMFSHSTEESVQEPYQPTEHESDEGPATECLGAYIGPKDVQQSTPQKAMKSGAETCTRQEDKPHKHLLLLLKSPQSSEKHTYSSTSGTYYAIPVVRSLLDEPIAVDSEHDDLNISMLSLDPPSEKKDIERNAPGGEDRKIISPCDKRRMRALSRGGLTAPQTSWPGESEKPRLLPSCWCEATRWAIGTQTRAKPGTQQAGGHEKDV</sequence>
<gene>
    <name evidence="1" type="ORF">DPEC_G00284100</name>
</gene>
<evidence type="ECO:0000313" key="2">
    <source>
        <dbReference type="Proteomes" id="UP001157502"/>
    </source>
</evidence>